<keyword evidence="4" id="KW-1185">Reference proteome</keyword>
<feature type="compositionally biased region" description="Gly residues" evidence="1">
    <location>
        <begin position="76"/>
        <end position="97"/>
    </location>
</feature>
<evidence type="ECO:0000256" key="2">
    <source>
        <dbReference type="SAM" id="SignalP"/>
    </source>
</evidence>
<dbReference type="EMBL" id="BOPG01000006">
    <property type="protein sequence ID" value="GIJ53325.1"/>
    <property type="molecule type" value="Genomic_DNA"/>
</dbReference>
<feature type="compositionally biased region" description="Gly residues" evidence="1">
    <location>
        <begin position="120"/>
        <end position="139"/>
    </location>
</feature>
<feature type="chain" id="PRO_5035236330" evidence="2">
    <location>
        <begin position="18"/>
        <end position="194"/>
    </location>
</feature>
<keyword evidence="2" id="KW-0732">Signal</keyword>
<protein>
    <submittedName>
        <fullName evidence="3">Uncharacterized protein</fullName>
    </submittedName>
</protein>
<feature type="region of interest" description="Disordered" evidence="1">
    <location>
        <begin position="47"/>
        <end position="142"/>
    </location>
</feature>
<reference evidence="3" key="1">
    <citation type="submission" date="2021-01" db="EMBL/GenBank/DDBJ databases">
        <title>Whole genome shotgun sequence of Virgisporangium aurantiacum NBRC 16421.</title>
        <authorList>
            <person name="Komaki H."/>
            <person name="Tamura T."/>
        </authorList>
    </citation>
    <scope>NUCLEOTIDE SEQUENCE</scope>
    <source>
        <strain evidence="3">NBRC 16421</strain>
    </source>
</reference>
<comment type="caution">
    <text evidence="3">The sequence shown here is derived from an EMBL/GenBank/DDBJ whole genome shotgun (WGS) entry which is preliminary data.</text>
</comment>
<dbReference type="Proteomes" id="UP000612585">
    <property type="component" value="Unassembled WGS sequence"/>
</dbReference>
<proteinExistence type="predicted"/>
<organism evidence="3 4">
    <name type="scientific">Virgisporangium aurantiacum</name>
    <dbReference type="NCBI Taxonomy" id="175570"/>
    <lineage>
        <taxon>Bacteria</taxon>
        <taxon>Bacillati</taxon>
        <taxon>Actinomycetota</taxon>
        <taxon>Actinomycetes</taxon>
        <taxon>Micromonosporales</taxon>
        <taxon>Micromonosporaceae</taxon>
        <taxon>Virgisporangium</taxon>
    </lineage>
</organism>
<dbReference type="AlphaFoldDB" id="A0A8J3Z0Z4"/>
<dbReference type="PROSITE" id="PS51257">
    <property type="entry name" value="PROKAR_LIPOPROTEIN"/>
    <property type="match status" value="1"/>
</dbReference>
<name>A0A8J3Z0Z4_9ACTN</name>
<gene>
    <name evidence="3" type="ORF">Vau01_008410</name>
</gene>
<accession>A0A8J3Z0Z4</accession>
<feature type="signal peptide" evidence="2">
    <location>
        <begin position="1"/>
        <end position="17"/>
    </location>
</feature>
<sequence>MRVMVGFVGLATAAALAACGGGDDGPDGATPAATDYASCLRANGVTLPSGRAGGFPSGRPSGQNGGSDGAPPSGRPSGGPSGRPGGGFGGPGGGGFGTQAPNGVDQATWEKAQKACEGLRGSGAPGSGVPGGGNRGGDNGAQAAYRNCLTEHGVTVTGGVNNLDTSDPKVAAAVATCAPLRPSGGPSATPTPSS</sequence>
<evidence type="ECO:0000313" key="4">
    <source>
        <dbReference type="Proteomes" id="UP000612585"/>
    </source>
</evidence>
<evidence type="ECO:0000256" key="1">
    <source>
        <dbReference type="SAM" id="MobiDB-lite"/>
    </source>
</evidence>
<evidence type="ECO:0000313" key="3">
    <source>
        <dbReference type="EMBL" id="GIJ53325.1"/>
    </source>
</evidence>